<comment type="subcellular location">
    <subcellularLocation>
        <location evidence="1">Nucleus inner membrane</location>
        <topology evidence="1">Multi-pass membrane protein</topology>
    </subcellularLocation>
</comment>
<dbReference type="PROSITE" id="PS50954">
    <property type="entry name" value="LEM"/>
    <property type="match status" value="1"/>
</dbReference>
<organism evidence="10 11">
    <name type="scientific">Exocentrus adspersus</name>
    <dbReference type="NCBI Taxonomy" id="1586481"/>
    <lineage>
        <taxon>Eukaryota</taxon>
        <taxon>Metazoa</taxon>
        <taxon>Ecdysozoa</taxon>
        <taxon>Arthropoda</taxon>
        <taxon>Hexapoda</taxon>
        <taxon>Insecta</taxon>
        <taxon>Pterygota</taxon>
        <taxon>Neoptera</taxon>
        <taxon>Endopterygota</taxon>
        <taxon>Coleoptera</taxon>
        <taxon>Polyphaga</taxon>
        <taxon>Cucujiformia</taxon>
        <taxon>Chrysomeloidea</taxon>
        <taxon>Cerambycidae</taxon>
        <taxon>Lamiinae</taxon>
        <taxon>Acanthocinini</taxon>
        <taxon>Exocentrus</taxon>
    </lineage>
</organism>
<dbReference type="GO" id="GO:0006998">
    <property type="term" value="P:nuclear envelope organization"/>
    <property type="evidence" value="ECO:0007669"/>
    <property type="project" value="TreeGrafter"/>
</dbReference>
<evidence type="ECO:0000256" key="5">
    <source>
        <dbReference type="ARBA" id="ARBA00023136"/>
    </source>
</evidence>
<dbReference type="InterPro" id="IPR019080">
    <property type="entry name" value="YqaJ_viral_recombinase"/>
</dbReference>
<feature type="compositionally biased region" description="Low complexity" evidence="7">
    <location>
        <begin position="244"/>
        <end position="263"/>
    </location>
</feature>
<dbReference type="Gene3D" id="1.10.720.40">
    <property type="match status" value="1"/>
</dbReference>
<proteinExistence type="predicted"/>
<keyword evidence="6" id="KW-0539">Nucleus</keyword>
<evidence type="ECO:0000256" key="4">
    <source>
        <dbReference type="ARBA" id="ARBA00022989"/>
    </source>
</evidence>
<evidence type="ECO:0000256" key="6">
    <source>
        <dbReference type="ARBA" id="ARBA00023242"/>
    </source>
</evidence>
<dbReference type="Pfam" id="PF20700">
    <property type="entry name" value="Mutator"/>
    <property type="match status" value="1"/>
</dbReference>
<dbReference type="Pfam" id="PF09588">
    <property type="entry name" value="YqaJ"/>
    <property type="match status" value="1"/>
</dbReference>
<evidence type="ECO:0000256" key="8">
    <source>
        <dbReference type="SAM" id="Phobius"/>
    </source>
</evidence>
<dbReference type="SUPFAM" id="SSF52980">
    <property type="entry name" value="Restriction endonuclease-like"/>
    <property type="match status" value="1"/>
</dbReference>
<dbReference type="InterPro" id="IPR018996">
    <property type="entry name" value="Man1/Src1-like_C"/>
</dbReference>
<gene>
    <name evidence="10" type="ORF">NQ315_013639</name>
</gene>
<dbReference type="CDD" id="cd22343">
    <property type="entry name" value="PDDEXK_lambda_exonuclease-like"/>
    <property type="match status" value="1"/>
</dbReference>
<dbReference type="InterPro" id="IPR041885">
    <property type="entry name" value="MAN1_winged_helix_dom"/>
</dbReference>
<feature type="compositionally biased region" description="Acidic residues" evidence="7">
    <location>
        <begin position="190"/>
        <end position="200"/>
    </location>
</feature>
<evidence type="ECO:0000313" key="11">
    <source>
        <dbReference type="Proteomes" id="UP001159042"/>
    </source>
</evidence>
<dbReference type="Gene3D" id="3.90.320.10">
    <property type="match status" value="1"/>
</dbReference>
<evidence type="ECO:0000313" key="10">
    <source>
        <dbReference type="EMBL" id="KAJ8921167.1"/>
    </source>
</evidence>
<dbReference type="AlphaFoldDB" id="A0AAV8W3B9"/>
<dbReference type="EMBL" id="JANEYG010000011">
    <property type="protein sequence ID" value="KAJ8921167.1"/>
    <property type="molecule type" value="Genomic_DNA"/>
</dbReference>
<keyword evidence="5 8" id="KW-0472">Membrane</keyword>
<dbReference type="GO" id="GO:0005637">
    <property type="term" value="C:nuclear inner membrane"/>
    <property type="evidence" value="ECO:0007669"/>
    <property type="project" value="UniProtKB-SubCell"/>
</dbReference>
<dbReference type="InterPro" id="IPR052277">
    <property type="entry name" value="INM_ESCRT-Associated"/>
</dbReference>
<feature type="region of interest" description="Disordered" evidence="7">
    <location>
        <begin position="98"/>
        <end position="267"/>
    </location>
</feature>
<dbReference type="GO" id="GO:0031490">
    <property type="term" value="F:chromatin DNA binding"/>
    <property type="evidence" value="ECO:0007669"/>
    <property type="project" value="TreeGrafter"/>
</dbReference>
<feature type="transmembrane region" description="Helical" evidence="8">
    <location>
        <begin position="559"/>
        <end position="579"/>
    </location>
</feature>
<evidence type="ECO:0000256" key="2">
    <source>
        <dbReference type="ARBA" id="ARBA00022553"/>
    </source>
</evidence>
<protein>
    <recommendedName>
        <fullName evidence="9">LEM domain-containing protein</fullName>
    </recommendedName>
</protein>
<keyword evidence="3 8" id="KW-0812">Transmembrane</keyword>
<feature type="transmembrane region" description="Helical" evidence="8">
    <location>
        <begin position="377"/>
        <end position="400"/>
    </location>
</feature>
<dbReference type="GO" id="GO:0030514">
    <property type="term" value="P:negative regulation of BMP signaling pathway"/>
    <property type="evidence" value="ECO:0007669"/>
    <property type="project" value="TreeGrafter"/>
</dbReference>
<dbReference type="CDD" id="cd12934">
    <property type="entry name" value="LEM"/>
    <property type="match status" value="1"/>
</dbReference>
<dbReference type="FunFam" id="1.10.720.40:FF:000001">
    <property type="entry name" value="LEM domain containing 2, isoform CRA_a"/>
    <property type="match status" value="1"/>
</dbReference>
<dbReference type="GO" id="GO:0006281">
    <property type="term" value="P:DNA repair"/>
    <property type="evidence" value="ECO:0007669"/>
    <property type="project" value="UniProtKB-ARBA"/>
</dbReference>
<accession>A0AAV8W3B9</accession>
<dbReference type="Gene3D" id="1.10.10.1180">
    <property type="entry name" value="MAN1, winged-helix domain"/>
    <property type="match status" value="1"/>
</dbReference>
<keyword evidence="11" id="KW-1185">Reference proteome</keyword>
<dbReference type="PANTHER" id="PTHR13428:SF12">
    <property type="entry name" value="INNER NUCLEAR MEMBRANE PROTEIN MAN1"/>
    <property type="match status" value="1"/>
</dbReference>
<comment type="caution">
    <text evidence="10">The sequence shown here is derived from an EMBL/GenBank/DDBJ whole genome shotgun (WGS) entry which is preliminary data.</text>
</comment>
<dbReference type="InterPro" id="IPR011604">
    <property type="entry name" value="PDDEXK-like_dom_sf"/>
</dbReference>
<sequence>MCTICSKWTYPNDFRVKITKSVKRSKDVIRFLPPRGLSSSGPSFLIPKFLKMVDVDKMSDAELRTKLLEFGFPVMPITGTTRKVMTKKLKLLLENKNKIGSDGGRRSLGRYSSEEESDTEVKVTKKRDNRRATMAAPVMQPPANTTRNRKSARFIETEVEPSHSPPRRDTKTTSSSTTTRTHKIIKSAQDEFDTGSDSESDIVTNNYNSGNDFDYKRSSPIKPAVSSFSSSTNRYSAPQPLDASYSSARSSSFTSASPSRLTSYNSPSLASEYASDRLNQIRSRLTLGSPGYDRPVYSPTSITREKEETPFLSNFTKRLSALTAQKKDDEYNNDIIKEHDTNGSGGYVRSQLSRAARGRDTTYDYKSNQNSILKNNFVSFAVLAGAALFFIFLAIMYLGIRSDTSVIPAGINIPRCETSDITKKKGINCVFEDDVITAIHLLNVVKPELQKRAVANKCFDMALKPHMTESEIINFCMTNFAIKDEHQIISDLKNLEILTFTNPDWKISVVQAENNNGLVSEADVVQNMEQVIFNHEAKITSLVMLNPDLPWKCKFYNTFYLAFNSLLVVGLLFGAVYVLNLGYKYYHYYEQKQKDEIGFMVEKIIDILQTSASEDGSESFVVINHVRDMILPLKDRKGKQKMWAKAVKYISENESRVRTEIQEVQGEPFEVWRWIGSANLSMTGNQSDYVYRQGRRIVDVQYLIKEVLKFPHKRLYFCSSKDVEIKNEVRDGLLSVLLLRCKRCNKEHTVCSEDPASDLMNVNLAFVAGVVSLGLSLYHLNEICSSLQIAGILAEEYNRYLDEIFEIYNDSLTDNEKSKQKSFQEELMKTSTPKLNTTSDFDVRKQEFLKNLEKTPGEIERISKLTAEQSNSPLWYEERKIRLTASNFGRIFKLLDKTDRNIIVNDLLHSNFTGNTFTKYGNDNEINAIKDFEKVLGQCVISCGLFIHQDYPFLAASPDGLIGEDALVEVKCPYKAKDLTPEEAIATQQIQYATFENRKLSLKRSDRYYYQVQGQLFVTRREFCYFVVWSPKGLVYEKIGKDQECWDKMFPKLEEFYFGHLLPALLKEK</sequence>
<dbReference type="Proteomes" id="UP001159042">
    <property type="component" value="Unassembled WGS sequence"/>
</dbReference>
<feature type="domain" description="LEM" evidence="9">
    <location>
        <begin position="52"/>
        <end position="96"/>
    </location>
</feature>
<evidence type="ECO:0000256" key="1">
    <source>
        <dbReference type="ARBA" id="ARBA00004473"/>
    </source>
</evidence>
<dbReference type="InterPro" id="IPR011335">
    <property type="entry name" value="Restrct_endonuc-II-like"/>
</dbReference>
<keyword evidence="4 8" id="KW-1133">Transmembrane helix</keyword>
<dbReference type="SUPFAM" id="SSF63451">
    <property type="entry name" value="LEM domain"/>
    <property type="match status" value="1"/>
</dbReference>
<evidence type="ECO:0000256" key="3">
    <source>
        <dbReference type="ARBA" id="ARBA00022692"/>
    </source>
</evidence>
<dbReference type="InterPro" id="IPR049012">
    <property type="entry name" value="Mutator_transp_dom"/>
</dbReference>
<dbReference type="Pfam" id="PF09402">
    <property type="entry name" value="MSC"/>
    <property type="match status" value="1"/>
</dbReference>
<feature type="compositionally biased region" description="Polar residues" evidence="7">
    <location>
        <begin position="226"/>
        <end position="236"/>
    </location>
</feature>
<dbReference type="SMART" id="SM00540">
    <property type="entry name" value="LEM"/>
    <property type="match status" value="1"/>
</dbReference>
<dbReference type="InterPro" id="IPR003887">
    <property type="entry name" value="LEM_dom"/>
</dbReference>
<dbReference type="Pfam" id="PF03020">
    <property type="entry name" value="LEM"/>
    <property type="match status" value="1"/>
</dbReference>
<dbReference type="PANTHER" id="PTHR13428">
    <property type="entry name" value="INNER NUCLEAR MEMBRANE PROTEIN MAN1 LEM DOMAIN CONTAINING PROTEIN"/>
    <property type="match status" value="1"/>
</dbReference>
<evidence type="ECO:0000256" key="7">
    <source>
        <dbReference type="SAM" id="MobiDB-lite"/>
    </source>
</evidence>
<name>A0AAV8W3B9_9CUCU</name>
<keyword evidence="2" id="KW-0597">Phosphoprotein</keyword>
<evidence type="ECO:0000259" key="9">
    <source>
        <dbReference type="PROSITE" id="PS50954"/>
    </source>
</evidence>
<reference evidence="10 11" key="1">
    <citation type="journal article" date="2023" name="Insect Mol. Biol.">
        <title>Genome sequencing provides insights into the evolution of gene families encoding plant cell wall-degrading enzymes in longhorned beetles.</title>
        <authorList>
            <person name="Shin N.R."/>
            <person name="Okamura Y."/>
            <person name="Kirsch R."/>
            <person name="Pauchet Y."/>
        </authorList>
    </citation>
    <scope>NUCLEOTIDE SEQUENCE [LARGE SCALE GENOMIC DNA]</scope>
    <source>
        <strain evidence="10">EAD_L_NR</strain>
    </source>
</reference>
<dbReference type="InterPro" id="IPR011015">
    <property type="entry name" value="LEM/LEM-like_dom_sf"/>
</dbReference>
<feature type="compositionally biased region" description="Polar residues" evidence="7">
    <location>
        <begin position="201"/>
        <end position="211"/>
    </location>
</feature>